<dbReference type="Proteomes" id="UP001054945">
    <property type="component" value="Unassembled WGS sequence"/>
</dbReference>
<reference evidence="1 2" key="1">
    <citation type="submission" date="2021-06" db="EMBL/GenBank/DDBJ databases">
        <title>Caerostris extrusa draft genome.</title>
        <authorList>
            <person name="Kono N."/>
            <person name="Arakawa K."/>
        </authorList>
    </citation>
    <scope>NUCLEOTIDE SEQUENCE [LARGE SCALE GENOMIC DNA]</scope>
</reference>
<gene>
    <name evidence="1" type="ORF">CEXT_343801</name>
</gene>
<keyword evidence="2" id="KW-1185">Reference proteome</keyword>
<dbReference type="EMBL" id="BPLR01013477">
    <property type="protein sequence ID" value="GIY61509.1"/>
    <property type="molecule type" value="Genomic_DNA"/>
</dbReference>
<protein>
    <submittedName>
        <fullName evidence="1">Uncharacterized protein</fullName>
    </submittedName>
</protein>
<comment type="caution">
    <text evidence="1">The sequence shown here is derived from an EMBL/GenBank/DDBJ whole genome shotgun (WGS) entry which is preliminary data.</text>
</comment>
<accession>A0AAV4UUP3</accession>
<dbReference type="AlphaFoldDB" id="A0AAV4UUP3"/>
<evidence type="ECO:0000313" key="2">
    <source>
        <dbReference type="Proteomes" id="UP001054945"/>
    </source>
</evidence>
<evidence type="ECO:0000313" key="1">
    <source>
        <dbReference type="EMBL" id="GIY61509.1"/>
    </source>
</evidence>
<name>A0AAV4UUP3_CAEEX</name>
<organism evidence="1 2">
    <name type="scientific">Caerostris extrusa</name>
    <name type="common">Bark spider</name>
    <name type="synonym">Caerostris bankana</name>
    <dbReference type="NCBI Taxonomy" id="172846"/>
    <lineage>
        <taxon>Eukaryota</taxon>
        <taxon>Metazoa</taxon>
        <taxon>Ecdysozoa</taxon>
        <taxon>Arthropoda</taxon>
        <taxon>Chelicerata</taxon>
        <taxon>Arachnida</taxon>
        <taxon>Araneae</taxon>
        <taxon>Araneomorphae</taxon>
        <taxon>Entelegynae</taxon>
        <taxon>Araneoidea</taxon>
        <taxon>Araneidae</taxon>
        <taxon>Caerostris</taxon>
    </lineage>
</organism>
<sequence length="110" mass="12435">MITLLIGNLCSSLSINQSSNFSSKSWYGEALEFFFFKDAEPHWAMVFSMASRLAKIVAKVEVGKLNFAANLTLESFGYLATSAMMSPFSFRLSTFRLGNHSFKREKEQKN</sequence>
<proteinExistence type="predicted"/>